<dbReference type="HOGENOM" id="CLU_1647031_0_0_1"/>
<protein>
    <submittedName>
        <fullName evidence="3">Uncharacterized protein</fullName>
    </submittedName>
</protein>
<dbReference type="OMA" id="FIIPMAQ"/>
<reference evidence="4" key="2">
    <citation type="submission" date="2008-08" db="EMBL/GenBank/DDBJ databases">
        <authorList>
            <consortium name="Diatom Consortium"/>
            <person name="Grigoriev I."/>
            <person name="Grimwood J."/>
            <person name="Kuo A."/>
            <person name="Otillar R.P."/>
            <person name="Salamov A."/>
            <person name="Detter J.C."/>
            <person name="Lindquist E."/>
            <person name="Shapiro H."/>
            <person name="Lucas S."/>
            <person name="Glavina del Rio T."/>
            <person name="Pitluck S."/>
            <person name="Rokhsar D."/>
            <person name="Bowler C."/>
        </authorList>
    </citation>
    <scope>GENOME REANNOTATION</scope>
    <source>
        <strain evidence="4">CCAP 1055/1</strain>
    </source>
</reference>
<name>B7FPJ6_PHATC</name>
<feature type="chain" id="PRO_5002854851" evidence="2">
    <location>
        <begin position="17"/>
        <end position="161"/>
    </location>
</feature>
<evidence type="ECO:0000313" key="3">
    <source>
        <dbReference type="EMBL" id="EEC51188.1"/>
    </source>
</evidence>
<dbReference type="PaxDb" id="2850-Phatr42790"/>
<dbReference type="RefSeq" id="XP_002176725.1">
    <property type="nucleotide sequence ID" value="XM_002176689.1"/>
</dbReference>
<keyword evidence="1" id="KW-0472">Membrane</keyword>
<accession>B7FPJ6</accession>
<keyword evidence="4" id="KW-1185">Reference proteome</keyword>
<keyword evidence="2" id="KW-0732">Signal</keyword>
<dbReference type="GeneID" id="7196405"/>
<keyword evidence="1" id="KW-0812">Transmembrane</keyword>
<dbReference type="EMBL" id="CM000605">
    <property type="protein sequence ID" value="EEC51188.1"/>
    <property type="molecule type" value="Genomic_DNA"/>
</dbReference>
<dbReference type="AlphaFoldDB" id="B7FPJ6"/>
<evidence type="ECO:0000256" key="2">
    <source>
        <dbReference type="SAM" id="SignalP"/>
    </source>
</evidence>
<feature type="signal peptide" evidence="2">
    <location>
        <begin position="1"/>
        <end position="16"/>
    </location>
</feature>
<sequence length="161" mass="17706">MKFLVLFYAVISVAFSVDGFAPRTPKTISPVVDLQKAAAGAFAAFTIATSSLSAPAADALTPVFSSSNVVAEKVTREGMYGEYTTDLVQTYDDARSTFKDAKETKSKKGKYTALLAVLIVGSFIIPMAQYFWYVRDDDSTDKFFGQKAPEPEEPPKKKKWF</sequence>
<dbReference type="KEGG" id="pti:PHATRDRAFT_42790"/>
<dbReference type="Proteomes" id="UP000000759">
    <property type="component" value="Chromosome 1"/>
</dbReference>
<gene>
    <name evidence="3" type="ORF">PHATRDRAFT_42790</name>
</gene>
<feature type="transmembrane region" description="Helical" evidence="1">
    <location>
        <begin position="111"/>
        <end position="133"/>
    </location>
</feature>
<reference evidence="3 4" key="1">
    <citation type="journal article" date="2008" name="Nature">
        <title>The Phaeodactylum genome reveals the evolutionary history of diatom genomes.</title>
        <authorList>
            <person name="Bowler C."/>
            <person name="Allen A.E."/>
            <person name="Badger J.H."/>
            <person name="Grimwood J."/>
            <person name="Jabbari K."/>
            <person name="Kuo A."/>
            <person name="Maheswari U."/>
            <person name="Martens C."/>
            <person name="Maumus F."/>
            <person name="Otillar R.P."/>
            <person name="Rayko E."/>
            <person name="Salamov A."/>
            <person name="Vandepoele K."/>
            <person name="Beszteri B."/>
            <person name="Gruber A."/>
            <person name="Heijde M."/>
            <person name="Katinka M."/>
            <person name="Mock T."/>
            <person name="Valentin K."/>
            <person name="Verret F."/>
            <person name="Berges J.A."/>
            <person name="Brownlee C."/>
            <person name="Cadoret J.P."/>
            <person name="Chiovitti A."/>
            <person name="Choi C.J."/>
            <person name="Coesel S."/>
            <person name="De Martino A."/>
            <person name="Detter J.C."/>
            <person name="Durkin C."/>
            <person name="Falciatore A."/>
            <person name="Fournet J."/>
            <person name="Haruta M."/>
            <person name="Huysman M.J."/>
            <person name="Jenkins B.D."/>
            <person name="Jiroutova K."/>
            <person name="Jorgensen R.E."/>
            <person name="Joubert Y."/>
            <person name="Kaplan A."/>
            <person name="Kroger N."/>
            <person name="Kroth P.G."/>
            <person name="La Roche J."/>
            <person name="Lindquist E."/>
            <person name="Lommer M."/>
            <person name="Martin-Jezequel V."/>
            <person name="Lopez P.J."/>
            <person name="Lucas S."/>
            <person name="Mangogna M."/>
            <person name="McGinnis K."/>
            <person name="Medlin L.K."/>
            <person name="Montsant A."/>
            <person name="Oudot-Le Secq M.P."/>
            <person name="Napoli C."/>
            <person name="Obornik M."/>
            <person name="Parker M.S."/>
            <person name="Petit J.L."/>
            <person name="Porcel B.M."/>
            <person name="Poulsen N."/>
            <person name="Robison M."/>
            <person name="Rychlewski L."/>
            <person name="Rynearson T.A."/>
            <person name="Schmutz J."/>
            <person name="Shapiro H."/>
            <person name="Siaut M."/>
            <person name="Stanley M."/>
            <person name="Sussman M.R."/>
            <person name="Taylor A.R."/>
            <person name="Vardi A."/>
            <person name="von Dassow P."/>
            <person name="Vyverman W."/>
            <person name="Willis A."/>
            <person name="Wyrwicz L.S."/>
            <person name="Rokhsar D.S."/>
            <person name="Weissenbach J."/>
            <person name="Armbrust E.V."/>
            <person name="Green B.R."/>
            <person name="Van de Peer Y."/>
            <person name="Grigoriev I.V."/>
        </authorList>
    </citation>
    <scope>NUCLEOTIDE SEQUENCE [LARGE SCALE GENOMIC DNA]</scope>
    <source>
        <strain evidence="3 4">CCAP 1055/1</strain>
    </source>
</reference>
<dbReference type="InParanoid" id="B7FPJ6"/>
<evidence type="ECO:0000313" key="4">
    <source>
        <dbReference type="Proteomes" id="UP000000759"/>
    </source>
</evidence>
<dbReference type="OrthoDB" id="5645at2759"/>
<dbReference type="eggNOG" id="ENOG502SAK7">
    <property type="taxonomic scope" value="Eukaryota"/>
</dbReference>
<keyword evidence="1" id="KW-1133">Transmembrane helix</keyword>
<proteinExistence type="predicted"/>
<evidence type="ECO:0000256" key="1">
    <source>
        <dbReference type="SAM" id="Phobius"/>
    </source>
</evidence>
<organism evidence="3 4">
    <name type="scientific">Phaeodactylum tricornutum (strain CCAP 1055/1)</name>
    <dbReference type="NCBI Taxonomy" id="556484"/>
    <lineage>
        <taxon>Eukaryota</taxon>
        <taxon>Sar</taxon>
        <taxon>Stramenopiles</taxon>
        <taxon>Ochrophyta</taxon>
        <taxon>Bacillariophyta</taxon>
        <taxon>Bacillariophyceae</taxon>
        <taxon>Bacillariophycidae</taxon>
        <taxon>Naviculales</taxon>
        <taxon>Phaeodactylaceae</taxon>
        <taxon>Phaeodactylum</taxon>
    </lineage>
</organism>